<evidence type="ECO:0000256" key="1">
    <source>
        <dbReference type="ARBA" id="ARBA00009179"/>
    </source>
</evidence>
<dbReference type="SMART" id="SM00245">
    <property type="entry name" value="TSPc"/>
    <property type="match status" value="1"/>
</dbReference>
<evidence type="ECO:0000256" key="4">
    <source>
        <dbReference type="ARBA" id="ARBA00022825"/>
    </source>
</evidence>
<dbReference type="GO" id="GO:0008236">
    <property type="term" value="F:serine-type peptidase activity"/>
    <property type="evidence" value="ECO:0007669"/>
    <property type="project" value="UniProtKB-KW"/>
</dbReference>
<dbReference type="Proteomes" id="UP000034403">
    <property type="component" value="Unassembled WGS sequence"/>
</dbReference>
<dbReference type="GO" id="GO:0007165">
    <property type="term" value="P:signal transduction"/>
    <property type="evidence" value="ECO:0007669"/>
    <property type="project" value="TreeGrafter"/>
</dbReference>
<evidence type="ECO:0000259" key="6">
    <source>
        <dbReference type="PROSITE" id="PS50106"/>
    </source>
</evidence>
<dbReference type="SUPFAM" id="SSF52096">
    <property type="entry name" value="ClpP/crotonase"/>
    <property type="match status" value="1"/>
</dbReference>
<organism evidence="7 8">
    <name type="scientific">Candidatus Yanofskybacteria bacterium GW2011_GWA1_48_10</name>
    <dbReference type="NCBI Taxonomy" id="1619022"/>
    <lineage>
        <taxon>Bacteria</taxon>
        <taxon>Candidatus Yanofskyibacteriota</taxon>
    </lineage>
</organism>
<comment type="caution">
    <text evidence="7">The sequence shown here is derived from an EMBL/GenBank/DDBJ whole genome shotgun (WGS) entry which is preliminary data.</text>
</comment>
<proteinExistence type="inferred from homology"/>
<gene>
    <name evidence="7" type="ORF">UY20_C0001G0029</name>
</gene>
<keyword evidence="4 5" id="KW-0720">Serine protease</keyword>
<dbReference type="CDD" id="cd07560">
    <property type="entry name" value="Peptidase_S41_CPP"/>
    <property type="match status" value="1"/>
</dbReference>
<dbReference type="InterPro" id="IPR055210">
    <property type="entry name" value="CtpA/B_N"/>
</dbReference>
<dbReference type="PANTHER" id="PTHR32060:SF30">
    <property type="entry name" value="CARBOXY-TERMINAL PROCESSING PROTEASE CTPA"/>
    <property type="match status" value="1"/>
</dbReference>
<dbReference type="NCBIfam" id="TIGR00225">
    <property type="entry name" value="prc"/>
    <property type="match status" value="1"/>
</dbReference>
<accession>A0A0G1WIP8</accession>
<reference evidence="7 8" key="1">
    <citation type="journal article" date="2015" name="Nature">
        <title>rRNA introns, odd ribosomes, and small enigmatic genomes across a large radiation of phyla.</title>
        <authorList>
            <person name="Brown C.T."/>
            <person name="Hug L.A."/>
            <person name="Thomas B.C."/>
            <person name="Sharon I."/>
            <person name="Castelle C.J."/>
            <person name="Singh A."/>
            <person name="Wilkins M.J."/>
            <person name="Williams K.H."/>
            <person name="Banfield J.F."/>
        </authorList>
    </citation>
    <scope>NUCLEOTIDE SEQUENCE [LARGE SCALE GENOMIC DNA]</scope>
</reference>
<dbReference type="Gene3D" id="3.90.226.10">
    <property type="entry name" value="2-enoyl-CoA Hydratase, Chain A, domain 1"/>
    <property type="match status" value="1"/>
</dbReference>
<dbReference type="FunFam" id="2.30.42.10:FF:000063">
    <property type="entry name" value="Peptidase, S41 family"/>
    <property type="match status" value="1"/>
</dbReference>
<dbReference type="Pfam" id="PF00595">
    <property type="entry name" value="PDZ"/>
    <property type="match status" value="1"/>
</dbReference>
<dbReference type="InterPro" id="IPR001478">
    <property type="entry name" value="PDZ"/>
</dbReference>
<dbReference type="PROSITE" id="PS50106">
    <property type="entry name" value="PDZ"/>
    <property type="match status" value="1"/>
</dbReference>
<dbReference type="AlphaFoldDB" id="A0A0G1WIP8"/>
<keyword evidence="3 5" id="KW-0378">Hydrolase</keyword>
<evidence type="ECO:0000256" key="2">
    <source>
        <dbReference type="ARBA" id="ARBA00022670"/>
    </source>
</evidence>
<dbReference type="Pfam" id="PF22694">
    <property type="entry name" value="CtpB_N-like"/>
    <property type="match status" value="1"/>
</dbReference>
<dbReference type="InterPro" id="IPR029045">
    <property type="entry name" value="ClpP/crotonase-like_dom_sf"/>
</dbReference>
<dbReference type="SMART" id="SM00228">
    <property type="entry name" value="PDZ"/>
    <property type="match status" value="1"/>
</dbReference>
<dbReference type="InterPro" id="IPR004447">
    <property type="entry name" value="Peptidase_S41A"/>
</dbReference>
<dbReference type="Gene3D" id="2.30.42.10">
    <property type="match status" value="1"/>
</dbReference>
<feature type="domain" description="PDZ" evidence="6">
    <location>
        <begin position="101"/>
        <end position="169"/>
    </location>
</feature>
<evidence type="ECO:0000256" key="5">
    <source>
        <dbReference type="RuleBase" id="RU004404"/>
    </source>
</evidence>
<dbReference type="Gene3D" id="3.30.750.44">
    <property type="match status" value="1"/>
</dbReference>
<dbReference type="CDD" id="cd06782">
    <property type="entry name" value="cpPDZ_CPP-like"/>
    <property type="match status" value="1"/>
</dbReference>
<dbReference type="GO" id="GO:0004175">
    <property type="term" value="F:endopeptidase activity"/>
    <property type="evidence" value="ECO:0007669"/>
    <property type="project" value="TreeGrafter"/>
</dbReference>
<name>A0A0G1WIP8_9BACT</name>
<dbReference type="GO" id="GO:0030288">
    <property type="term" value="C:outer membrane-bounded periplasmic space"/>
    <property type="evidence" value="ECO:0007669"/>
    <property type="project" value="TreeGrafter"/>
</dbReference>
<evidence type="ECO:0000313" key="7">
    <source>
        <dbReference type="EMBL" id="KKU90178.1"/>
    </source>
</evidence>
<keyword evidence="2 5" id="KW-0645">Protease</keyword>
<dbReference type="Pfam" id="PF03572">
    <property type="entry name" value="Peptidase_S41"/>
    <property type="match status" value="1"/>
</dbReference>
<protein>
    <submittedName>
        <fullName evidence="7">Carboxyl-terminal protease</fullName>
    </submittedName>
</protein>
<evidence type="ECO:0000256" key="3">
    <source>
        <dbReference type="ARBA" id="ARBA00022801"/>
    </source>
</evidence>
<sequence>MTRRISIPVVIAICLILAFAGGFAYGKKFAPAPTIQKLVNQDAGKVQNVDFSLFWKVWNDLSAKYVDKSKLDAQGMIYGAIQGMVGALGDPYTVFLEPETSKKFQEEIAGSFGGVGMEIGVKNNVLTVIAPLPDTPAARAGIIAGDKITKINGVSTAGMSSEEAVSQIRGKVGTKVTVTISSNGSEPRDITITRATIKIPTVVWKMLDSENTKVAHVQIYQFNQNVDSAFEKAAREILKSDAKALIIDLRNNPGGLLDSAINLAGYFIDKDQLVVSEVFGNGSKNDFRTDGDAALKKYPTIFLVNGGSASASEILAGAVHDNRKVRLLGEKTFGKGSVQELVEFDRGASLKVTVARWFTPAGINISEKGIEPDIKVELTEEQKKELIFGDQAKDPQLQKALDLLR</sequence>
<dbReference type="InterPro" id="IPR005151">
    <property type="entry name" value="Tail-specific_protease"/>
</dbReference>
<dbReference type="InterPro" id="IPR036034">
    <property type="entry name" value="PDZ_sf"/>
</dbReference>
<dbReference type="EMBL" id="LCPC01000001">
    <property type="protein sequence ID" value="KKU90178.1"/>
    <property type="molecule type" value="Genomic_DNA"/>
</dbReference>
<dbReference type="SUPFAM" id="SSF50156">
    <property type="entry name" value="PDZ domain-like"/>
    <property type="match status" value="1"/>
</dbReference>
<dbReference type="GO" id="GO:0006508">
    <property type="term" value="P:proteolysis"/>
    <property type="evidence" value="ECO:0007669"/>
    <property type="project" value="UniProtKB-KW"/>
</dbReference>
<comment type="similarity">
    <text evidence="1 5">Belongs to the peptidase S41A family.</text>
</comment>
<evidence type="ECO:0000313" key="8">
    <source>
        <dbReference type="Proteomes" id="UP000034403"/>
    </source>
</evidence>
<dbReference type="PANTHER" id="PTHR32060">
    <property type="entry name" value="TAIL-SPECIFIC PROTEASE"/>
    <property type="match status" value="1"/>
</dbReference>